<dbReference type="GO" id="GO:0000976">
    <property type="term" value="F:transcription cis-regulatory region binding"/>
    <property type="evidence" value="ECO:0007669"/>
    <property type="project" value="TreeGrafter"/>
</dbReference>
<dbReference type="EMBL" id="RBAL01000002">
    <property type="protein sequence ID" value="RKN45661.1"/>
    <property type="molecule type" value="Genomic_DNA"/>
</dbReference>
<dbReference type="Gene3D" id="1.10.357.10">
    <property type="entry name" value="Tetracycline Repressor, domain 2"/>
    <property type="match status" value="1"/>
</dbReference>
<dbReference type="InterPro" id="IPR041484">
    <property type="entry name" value="TetR_C_25"/>
</dbReference>
<keyword evidence="8" id="KW-1185">Reference proteome</keyword>
<evidence type="ECO:0000259" key="6">
    <source>
        <dbReference type="PROSITE" id="PS50977"/>
    </source>
</evidence>
<evidence type="ECO:0000256" key="1">
    <source>
        <dbReference type="ARBA" id="ARBA00023015"/>
    </source>
</evidence>
<accession>A0A3A9ZBG2</accession>
<keyword evidence="1" id="KW-0805">Transcription regulation</keyword>
<reference evidence="7 8" key="1">
    <citation type="journal article" date="2014" name="Int. J. Syst. Evol. Microbiol.">
        <title>Streptomyces hoynatensis sp. nov., isolated from deep marine sediment.</title>
        <authorList>
            <person name="Veyisoglu A."/>
            <person name="Sahin N."/>
        </authorList>
    </citation>
    <scope>NUCLEOTIDE SEQUENCE [LARGE SCALE GENOMIC DNA]</scope>
    <source>
        <strain evidence="7 8">KCTC 29097</strain>
    </source>
</reference>
<gene>
    <name evidence="7" type="ORF">D7294_04100</name>
</gene>
<evidence type="ECO:0000256" key="3">
    <source>
        <dbReference type="ARBA" id="ARBA00023163"/>
    </source>
</evidence>
<dbReference type="GO" id="GO:0003700">
    <property type="term" value="F:DNA-binding transcription factor activity"/>
    <property type="evidence" value="ECO:0007669"/>
    <property type="project" value="TreeGrafter"/>
</dbReference>
<dbReference type="PANTHER" id="PTHR30055:SF234">
    <property type="entry name" value="HTH-TYPE TRANSCRIPTIONAL REGULATOR BETI"/>
    <property type="match status" value="1"/>
</dbReference>
<protein>
    <submittedName>
        <fullName evidence="7">TetR/AcrR family transcriptional regulator</fullName>
    </submittedName>
</protein>
<dbReference type="PROSITE" id="PS50977">
    <property type="entry name" value="HTH_TETR_2"/>
    <property type="match status" value="1"/>
</dbReference>
<dbReference type="Pfam" id="PF17933">
    <property type="entry name" value="TetR_C_25"/>
    <property type="match status" value="1"/>
</dbReference>
<feature type="DNA-binding region" description="H-T-H motif" evidence="4">
    <location>
        <begin position="31"/>
        <end position="50"/>
    </location>
</feature>
<comment type="caution">
    <text evidence="7">The sequence shown here is derived from an EMBL/GenBank/DDBJ whole genome shotgun (WGS) entry which is preliminary data.</text>
</comment>
<dbReference type="Pfam" id="PF00440">
    <property type="entry name" value="TetR_N"/>
    <property type="match status" value="1"/>
</dbReference>
<dbReference type="RefSeq" id="WP_120675588.1">
    <property type="nucleotide sequence ID" value="NZ_RBAL01000002.1"/>
</dbReference>
<feature type="domain" description="HTH tetR-type" evidence="6">
    <location>
        <begin position="8"/>
        <end position="68"/>
    </location>
</feature>
<keyword evidence="2 4" id="KW-0238">DNA-binding</keyword>
<dbReference type="SUPFAM" id="SSF46689">
    <property type="entry name" value="Homeodomain-like"/>
    <property type="match status" value="1"/>
</dbReference>
<dbReference type="AlphaFoldDB" id="A0A3A9ZBG2"/>
<keyword evidence="3" id="KW-0804">Transcription</keyword>
<evidence type="ECO:0000313" key="8">
    <source>
        <dbReference type="Proteomes" id="UP000272474"/>
    </source>
</evidence>
<feature type="region of interest" description="Disordered" evidence="5">
    <location>
        <begin position="204"/>
        <end position="259"/>
    </location>
</feature>
<dbReference type="InterPro" id="IPR001647">
    <property type="entry name" value="HTH_TetR"/>
</dbReference>
<name>A0A3A9ZBG2_9ACTN</name>
<dbReference type="PANTHER" id="PTHR30055">
    <property type="entry name" value="HTH-TYPE TRANSCRIPTIONAL REGULATOR RUTR"/>
    <property type="match status" value="1"/>
</dbReference>
<evidence type="ECO:0000256" key="4">
    <source>
        <dbReference type="PROSITE-ProRule" id="PRU00335"/>
    </source>
</evidence>
<dbReference type="OrthoDB" id="3403733at2"/>
<dbReference type="InterPro" id="IPR050109">
    <property type="entry name" value="HTH-type_TetR-like_transc_reg"/>
</dbReference>
<proteinExistence type="predicted"/>
<evidence type="ECO:0000256" key="5">
    <source>
        <dbReference type="SAM" id="MobiDB-lite"/>
    </source>
</evidence>
<sequence>MRSVSEDRTARAIVRDEALRLFAERGPDAVSVRRIAAAAGVSPALVLHHFGSKEGLRAAVDAHVVATFGALLGELTGEQGGELADPAHGGLLAEAMMRHLPPGSPLAGYLRRLLLSEGEAARALFRSLFALARQALDELAAAGMAARGREPAVRAAFLLANDLAVFLLRDQLAGVLGFDPLSAEGIARWGPEMLAVYAGGLTAEAGPPAPPPPGRARDHGPSRPASGPETREEPPAPEGRGVPQGPGEGAGPEDEGRGP</sequence>
<dbReference type="PRINTS" id="PR00455">
    <property type="entry name" value="HTHTETR"/>
</dbReference>
<evidence type="ECO:0000313" key="7">
    <source>
        <dbReference type="EMBL" id="RKN45661.1"/>
    </source>
</evidence>
<evidence type="ECO:0000256" key="2">
    <source>
        <dbReference type="ARBA" id="ARBA00023125"/>
    </source>
</evidence>
<dbReference type="Proteomes" id="UP000272474">
    <property type="component" value="Unassembled WGS sequence"/>
</dbReference>
<organism evidence="7 8">
    <name type="scientific">Streptomyces hoynatensis</name>
    <dbReference type="NCBI Taxonomy" id="1141874"/>
    <lineage>
        <taxon>Bacteria</taxon>
        <taxon>Bacillati</taxon>
        <taxon>Actinomycetota</taxon>
        <taxon>Actinomycetes</taxon>
        <taxon>Kitasatosporales</taxon>
        <taxon>Streptomycetaceae</taxon>
        <taxon>Streptomyces</taxon>
    </lineage>
</organism>
<dbReference type="InterPro" id="IPR009057">
    <property type="entry name" value="Homeodomain-like_sf"/>
</dbReference>